<dbReference type="Proteomes" id="UP000265040">
    <property type="component" value="Chromosome 8"/>
</dbReference>
<keyword evidence="2" id="KW-1185">Reference proteome</keyword>
<dbReference type="GeneTree" id="ENSGT00940000160560"/>
<dbReference type="GeneID" id="113161612"/>
<dbReference type="GO" id="GO:0006955">
    <property type="term" value="P:immune response"/>
    <property type="evidence" value="ECO:0007669"/>
    <property type="project" value="TreeGrafter"/>
</dbReference>
<dbReference type="RefSeq" id="XP_026215131.1">
    <property type="nucleotide sequence ID" value="XM_026359346.1"/>
</dbReference>
<dbReference type="InterPro" id="IPR027417">
    <property type="entry name" value="P-loop_NTPase"/>
</dbReference>
<reference evidence="1" key="2">
    <citation type="submission" date="2025-08" db="UniProtKB">
        <authorList>
            <consortium name="Ensembl"/>
        </authorList>
    </citation>
    <scope>IDENTIFICATION</scope>
</reference>
<dbReference type="OrthoDB" id="25620at2759"/>
<dbReference type="STRING" id="64144.ENSATEP00000036044"/>
<reference evidence="1" key="1">
    <citation type="submission" date="2021-04" db="EMBL/GenBank/DDBJ databases">
        <authorList>
            <consortium name="Wellcome Sanger Institute Data Sharing"/>
        </authorList>
    </citation>
    <scope>NUCLEOTIDE SEQUENCE [LARGE SCALE GENOMIC DNA]</scope>
</reference>
<reference evidence="1" key="3">
    <citation type="submission" date="2025-09" db="UniProtKB">
        <authorList>
            <consortium name="Ensembl"/>
        </authorList>
    </citation>
    <scope>IDENTIFICATION</scope>
</reference>
<dbReference type="Ensembl" id="ENSATET00000036560.3">
    <property type="protein sequence ID" value="ENSATEP00000036044.1"/>
    <property type="gene ID" value="ENSATEG00000024776.3"/>
</dbReference>
<dbReference type="OMA" id="IMGMERT"/>
<dbReference type="AlphaFoldDB" id="A0A3Q1JX82"/>
<sequence>MLNTVRSHINKEMGGALFSQPWRTMPGNQETLRNLKSYQPKNEQVTHVRILLHGPAGAGKSGFINSVDSVFQGRATGRALTDSISGTSFTQKYATYKIRKDPESFCSFIFNDIMGFESSYGVHEEDIKLALMGHVKDGYRFLSERRLVETDTGYNSDPTMDDRVHVLVSVVPVMSVSLLSEEIVKKMRAVRLAASDLGIPQVAILTKVDEACPKVKGNIKNVYKSKYLKEQVEKFSMLLGLPVNCIFLVKNYSSEIQTNDDCNAYILCAMNQIISLAEDSLDNPPNQPAC</sequence>
<dbReference type="FunCoup" id="A0A3Q1JX82">
    <property type="interactions" value="1"/>
</dbReference>
<accession>A0A3Q1JX82</accession>
<dbReference type="PANTHER" id="PTHR14241">
    <property type="entry name" value="INTERFERON-INDUCED PROTEIN 44"/>
    <property type="match status" value="1"/>
</dbReference>
<dbReference type="PANTHER" id="PTHR14241:SF1">
    <property type="entry name" value="INTERFERON-INDUCED PROTEIN 44-RELATED"/>
    <property type="match status" value="1"/>
</dbReference>
<dbReference type="Gene3D" id="3.40.50.300">
    <property type="entry name" value="P-loop containing nucleotide triphosphate hydrolases"/>
    <property type="match status" value="1"/>
</dbReference>
<evidence type="ECO:0000313" key="2">
    <source>
        <dbReference type="Proteomes" id="UP000265040"/>
    </source>
</evidence>
<evidence type="ECO:0008006" key="3">
    <source>
        <dbReference type="Google" id="ProtNLM"/>
    </source>
</evidence>
<protein>
    <recommendedName>
        <fullName evidence="3">G domain-containing protein</fullName>
    </recommendedName>
</protein>
<name>A0A3Q1JX82_ANATE</name>
<dbReference type="InParanoid" id="A0A3Q1JX82"/>
<dbReference type="SUPFAM" id="SSF52540">
    <property type="entry name" value="P-loop containing nucleoside triphosphate hydrolases"/>
    <property type="match status" value="1"/>
</dbReference>
<evidence type="ECO:0000313" key="1">
    <source>
        <dbReference type="Ensembl" id="ENSATEP00000036044.1"/>
    </source>
</evidence>
<proteinExistence type="predicted"/>
<organism evidence="1 2">
    <name type="scientific">Anabas testudineus</name>
    <name type="common">Climbing perch</name>
    <name type="synonym">Anthias testudineus</name>
    <dbReference type="NCBI Taxonomy" id="64144"/>
    <lineage>
        <taxon>Eukaryota</taxon>
        <taxon>Metazoa</taxon>
        <taxon>Chordata</taxon>
        <taxon>Craniata</taxon>
        <taxon>Vertebrata</taxon>
        <taxon>Euteleostomi</taxon>
        <taxon>Actinopterygii</taxon>
        <taxon>Neopterygii</taxon>
        <taxon>Teleostei</taxon>
        <taxon>Neoteleostei</taxon>
        <taxon>Acanthomorphata</taxon>
        <taxon>Anabantaria</taxon>
        <taxon>Anabantiformes</taxon>
        <taxon>Anabantoidei</taxon>
        <taxon>Anabantidae</taxon>
        <taxon>Anabas</taxon>
    </lineage>
</organism>